<evidence type="ECO:0000313" key="3">
    <source>
        <dbReference type="Proteomes" id="UP001355207"/>
    </source>
</evidence>
<dbReference type="AlphaFoldDB" id="A0AAX4JPQ9"/>
<feature type="compositionally biased region" description="Polar residues" evidence="1">
    <location>
        <begin position="102"/>
        <end position="112"/>
    </location>
</feature>
<feature type="compositionally biased region" description="Basic and acidic residues" evidence="1">
    <location>
        <begin position="117"/>
        <end position="132"/>
    </location>
</feature>
<sequence>MTMNVDPSSMTETVDCPTESVLSVNTHSRTEFRSPSEVISFLGYNPTQKSAKIGNDPYDDDDKATDKEEQAVTFNTGLNTVDNQFCNEAQSFEEVYRLQQDGKTSSKNSIGSSHIAWAKEDRGETAKITDSRGKKKARPSFRSVSKRFMNRNRMI</sequence>
<reference evidence="2 3" key="1">
    <citation type="submission" date="2024-01" db="EMBL/GenBank/DDBJ databases">
        <title>Comparative genomics of Cryptococcus and Kwoniella reveals pathogenesis evolution and contrasting modes of karyotype evolution via chromosome fusion or intercentromeric recombination.</title>
        <authorList>
            <person name="Coelho M.A."/>
            <person name="David-Palma M."/>
            <person name="Shea T."/>
            <person name="Bowers K."/>
            <person name="McGinley-Smith S."/>
            <person name="Mohammad A.W."/>
            <person name="Gnirke A."/>
            <person name="Yurkov A.M."/>
            <person name="Nowrousian M."/>
            <person name="Sun S."/>
            <person name="Cuomo C.A."/>
            <person name="Heitman J."/>
        </authorList>
    </citation>
    <scope>NUCLEOTIDE SEQUENCE [LARGE SCALE GENOMIC DNA]</scope>
    <source>
        <strain evidence="2 3">CBS 6074</strain>
    </source>
</reference>
<feature type="region of interest" description="Disordered" evidence="1">
    <location>
        <begin position="47"/>
        <end position="66"/>
    </location>
</feature>
<accession>A0AAX4JPQ9</accession>
<evidence type="ECO:0000313" key="2">
    <source>
        <dbReference type="EMBL" id="WWC87371.1"/>
    </source>
</evidence>
<protein>
    <submittedName>
        <fullName evidence="2">Uncharacterized protein</fullName>
    </submittedName>
</protein>
<name>A0AAX4JPQ9_9TREE</name>
<proteinExistence type="predicted"/>
<dbReference type="EMBL" id="CP144099">
    <property type="protein sequence ID" value="WWC87371.1"/>
    <property type="molecule type" value="Genomic_DNA"/>
</dbReference>
<dbReference type="Proteomes" id="UP001355207">
    <property type="component" value="Chromosome 2"/>
</dbReference>
<feature type="region of interest" description="Disordered" evidence="1">
    <location>
        <begin position="102"/>
        <end position="141"/>
    </location>
</feature>
<organism evidence="2 3">
    <name type="scientific">Kwoniella dendrophila CBS 6074</name>
    <dbReference type="NCBI Taxonomy" id="1295534"/>
    <lineage>
        <taxon>Eukaryota</taxon>
        <taxon>Fungi</taxon>
        <taxon>Dikarya</taxon>
        <taxon>Basidiomycota</taxon>
        <taxon>Agaricomycotina</taxon>
        <taxon>Tremellomycetes</taxon>
        <taxon>Tremellales</taxon>
        <taxon>Cryptococcaceae</taxon>
        <taxon>Kwoniella</taxon>
    </lineage>
</organism>
<dbReference type="GeneID" id="91092932"/>
<keyword evidence="3" id="KW-1185">Reference proteome</keyword>
<dbReference type="RefSeq" id="XP_066074134.1">
    <property type="nucleotide sequence ID" value="XM_066218037.1"/>
</dbReference>
<evidence type="ECO:0000256" key="1">
    <source>
        <dbReference type="SAM" id="MobiDB-lite"/>
    </source>
</evidence>
<gene>
    <name evidence="2" type="ORF">L201_002260</name>
</gene>